<protein>
    <submittedName>
        <fullName evidence="1">Phenylpyruvate tautomerase PptA (4-oxalocrotonate tautomerase family)</fullName>
    </submittedName>
</protein>
<comment type="caution">
    <text evidence="1">The sequence shown here is derived from an EMBL/GenBank/DDBJ whole genome shotgun (WGS) entry which is preliminary data.</text>
</comment>
<sequence length="150" mass="15847">MDISDLFQIPLRTKALDSKGTGPTMPHLTVHLPENRLTGNEPMLVAALTDAIVDVYGEWARDLVSIRLAGVPAGRFAQGGKAVDTNVSVILGVRAGVFDRPDAAQITARLGTALTDAITRVVGDDLRTGTMVELVASPPERTFVGGELTV</sequence>
<dbReference type="AlphaFoldDB" id="A0AAW8FUZ5"/>
<accession>A0AAW8FUZ5</accession>
<dbReference type="RefSeq" id="WP_306986033.1">
    <property type="nucleotide sequence ID" value="NZ_JAUSZV010000005.1"/>
</dbReference>
<gene>
    <name evidence="1" type="ORF">QFZ22_009095</name>
</gene>
<proteinExistence type="predicted"/>
<reference evidence="1" key="1">
    <citation type="submission" date="2023-07" db="EMBL/GenBank/DDBJ databases">
        <title>Comparative genomics of wheat-associated soil bacteria to identify genetic determinants of phenazine resistance.</title>
        <authorList>
            <person name="Mouncey N."/>
        </authorList>
    </citation>
    <scope>NUCLEOTIDE SEQUENCE</scope>
    <source>
        <strain evidence="1">V4I22</strain>
    </source>
</reference>
<name>A0AAW8FUZ5_9ACTN</name>
<evidence type="ECO:0000313" key="1">
    <source>
        <dbReference type="EMBL" id="MDQ0913110.1"/>
    </source>
</evidence>
<organism evidence="1 2">
    <name type="scientific">Streptomyces canus</name>
    <dbReference type="NCBI Taxonomy" id="58343"/>
    <lineage>
        <taxon>Bacteria</taxon>
        <taxon>Bacillati</taxon>
        <taxon>Actinomycetota</taxon>
        <taxon>Actinomycetes</taxon>
        <taxon>Kitasatosporales</taxon>
        <taxon>Streptomycetaceae</taxon>
        <taxon>Streptomyces</taxon>
        <taxon>Streptomyces aurantiacus group</taxon>
    </lineage>
</organism>
<evidence type="ECO:0000313" key="2">
    <source>
        <dbReference type="Proteomes" id="UP001234216"/>
    </source>
</evidence>
<dbReference type="Proteomes" id="UP001234216">
    <property type="component" value="Unassembled WGS sequence"/>
</dbReference>
<dbReference type="InterPro" id="IPR014347">
    <property type="entry name" value="Tautomerase/MIF_sf"/>
</dbReference>
<dbReference type="Gene3D" id="3.30.429.10">
    <property type="entry name" value="Macrophage Migration Inhibitory Factor"/>
    <property type="match status" value="1"/>
</dbReference>
<dbReference type="EMBL" id="JAUSZV010000005">
    <property type="protein sequence ID" value="MDQ0913110.1"/>
    <property type="molecule type" value="Genomic_DNA"/>
</dbReference>